<organism evidence="1 2">
    <name type="scientific">Ancylobacter oerskovii</name>
    <dbReference type="NCBI Taxonomy" id="459519"/>
    <lineage>
        <taxon>Bacteria</taxon>
        <taxon>Pseudomonadati</taxon>
        <taxon>Pseudomonadota</taxon>
        <taxon>Alphaproteobacteria</taxon>
        <taxon>Hyphomicrobiales</taxon>
        <taxon>Xanthobacteraceae</taxon>
        <taxon>Ancylobacter</taxon>
    </lineage>
</organism>
<dbReference type="InterPro" id="IPR001753">
    <property type="entry name" value="Enoyl-CoA_hydra/iso"/>
</dbReference>
<sequence length="274" mass="29255">MNAVAKLEAGQKVNPAAEDGQGAVRLSIEGAVARLVFDRPSARNAMTWRMYEQLAEACRVIAATREVRVAVLRGAGGKAFIAGTDIEQFRAFSSGADGIAYEEKVEHYVGALEALAVPTVAVVEGWAVGGGMALANACDFRLATPGARFGVPIARTLGNCLSASNVQRLVATLGVSTVKRMLLLAETPKAEELPPGYVTVVAPEEIDARVEEICARLVSHAPITLRVTKEMLRRLAHDPDAADADLVRETYGSADFREGVEAFLGKRPPNWRGE</sequence>
<evidence type="ECO:0000313" key="1">
    <source>
        <dbReference type="EMBL" id="MFD2141655.1"/>
    </source>
</evidence>
<evidence type="ECO:0000313" key="2">
    <source>
        <dbReference type="Proteomes" id="UP001597299"/>
    </source>
</evidence>
<reference evidence="2" key="1">
    <citation type="journal article" date="2019" name="Int. J. Syst. Evol. Microbiol.">
        <title>The Global Catalogue of Microorganisms (GCM) 10K type strain sequencing project: providing services to taxonomists for standard genome sequencing and annotation.</title>
        <authorList>
            <consortium name="The Broad Institute Genomics Platform"/>
            <consortium name="The Broad Institute Genome Sequencing Center for Infectious Disease"/>
            <person name="Wu L."/>
            <person name="Ma J."/>
        </authorList>
    </citation>
    <scope>NUCLEOTIDE SEQUENCE [LARGE SCALE GENOMIC DNA]</scope>
    <source>
        <strain evidence="2">CCM 7435</strain>
    </source>
</reference>
<dbReference type="NCBIfam" id="NF004796">
    <property type="entry name" value="PRK06144.1"/>
    <property type="match status" value="1"/>
</dbReference>
<dbReference type="InterPro" id="IPR029045">
    <property type="entry name" value="ClpP/crotonase-like_dom_sf"/>
</dbReference>
<dbReference type="Proteomes" id="UP001597299">
    <property type="component" value="Unassembled WGS sequence"/>
</dbReference>
<dbReference type="RefSeq" id="WP_213352664.1">
    <property type="nucleotide sequence ID" value="NZ_JAHBGB010000027.1"/>
</dbReference>
<dbReference type="EMBL" id="JBHUHD010000001">
    <property type="protein sequence ID" value="MFD2141655.1"/>
    <property type="molecule type" value="Genomic_DNA"/>
</dbReference>
<comment type="caution">
    <text evidence="1">The sequence shown here is derived from an EMBL/GenBank/DDBJ whole genome shotgun (WGS) entry which is preliminary data.</text>
</comment>
<name>A0ABW4YZM5_9HYPH</name>
<proteinExistence type="predicted"/>
<dbReference type="Gene3D" id="3.90.226.10">
    <property type="entry name" value="2-enoyl-CoA Hydratase, Chain A, domain 1"/>
    <property type="match status" value="1"/>
</dbReference>
<dbReference type="PANTHER" id="PTHR11941:SF54">
    <property type="entry name" value="ENOYL-COA HYDRATASE, MITOCHONDRIAL"/>
    <property type="match status" value="1"/>
</dbReference>
<protein>
    <submittedName>
        <fullName evidence="1">Enoyl-CoA hydratase/isomerase family protein</fullName>
    </submittedName>
</protein>
<accession>A0ABW4YZM5</accession>
<keyword evidence="2" id="KW-1185">Reference proteome</keyword>
<gene>
    <name evidence="1" type="ORF">ACFSNC_14680</name>
</gene>
<dbReference type="SUPFAM" id="SSF52096">
    <property type="entry name" value="ClpP/crotonase"/>
    <property type="match status" value="1"/>
</dbReference>
<dbReference type="PANTHER" id="PTHR11941">
    <property type="entry name" value="ENOYL-COA HYDRATASE-RELATED"/>
    <property type="match status" value="1"/>
</dbReference>
<dbReference type="CDD" id="cd06558">
    <property type="entry name" value="crotonase-like"/>
    <property type="match status" value="1"/>
</dbReference>
<dbReference type="Pfam" id="PF00378">
    <property type="entry name" value="ECH_1"/>
    <property type="match status" value="1"/>
</dbReference>